<dbReference type="InterPro" id="IPR001683">
    <property type="entry name" value="PX_dom"/>
</dbReference>
<evidence type="ECO:0000256" key="4">
    <source>
        <dbReference type="ARBA" id="ARBA00022801"/>
    </source>
</evidence>
<comment type="similarity">
    <text evidence="2 7">Belongs to the phospholipase D family.</text>
</comment>
<dbReference type="InterPro" id="IPR036871">
    <property type="entry name" value="PX_dom_sf"/>
</dbReference>
<dbReference type="InterPro" id="IPR001736">
    <property type="entry name" value="PLipase_D/transphosphatidylase"/>
</dbReference>
<feature type="compositionally biased region" description="Polar residues" evidence="8">
    <location>
        <begin position="865"/>
        <end position="877"/>
    </location>
</feature>
<evidence type="ECO:0000256" key="3">
    <source>
        <dbReference type="ARBA" id="ARBA00022737"/>
    </source>
</evidence>
<feature type="compositionally biased region" description="Acidic residues" evidence="8">
    <location>
        <begin position="52"/>
        <end position="61"/>
    </location>
</feature>
<feature type="region of interest" description="Disordered" evidence="8">
    <location>
        <begin position="78"/>
        <end position="120"/>
    </location>
</feature>
<dbReference type="GO" id="GO:0004630">
    <property type="term" value="F:phospholipase D activity"/>
    <property type="evidence" value="ECO:0007669"/>
    <property type="project" value="UniProtKB-UniRule"/>
</dbReference>
<dbReference type="Gene3D" id="3.30.1520.10">
    <property type="entry name" value="Phox-like domain"/>
    <property type="match status" value="1"/>
</dbReference>
<comment type="caution">
    <text evidence="11">The sequence shown here is derived from an EMBL/GenBank/DDBJ whole genome shotgun (WGS) entry which is preliminary data.</text>
</comment>
<keyword evidence="3" id="KW-0677">Repeat</keyword>
<dbReference type="PANTHER" id="PTHR18896:SF76">
    <property type="entry name" value="PHOSPHOLIPASE"/>
    <property type="match status" value="1"/>
</dbReference>
<accession>A0A9W4SRH8</accession>
<dbReference type="OrthoDB" id="14911at2759"/>
<dbReference type="EC" id="3.1.4.4" evidence="7"/>
<dbReference type="SUPFAM" id="SSF64268">
    <property type="entry name" value="PX domain"/>
    <property type="match status" value="1"/>
</dbReference>
<evidence type="ECO:0000256" key="2">
    <source>
        <dbReference type="ARBA" id="ARBA00008664"/>
    </source>
</evidence>
<dbReference type="GO" id="GO:0035556">
    <property type="term" value="P:intracellular signal transduction"/>
    <property type="evidence" value="ECO:0007669"/>
    <property type="project" value="InterPro"/>
</dbReference>
<dbReference type="Proteomes" id="UP001153678">
    <property type="component" value="Unassembled WGS sequence"/>
</dbReference>
<dbReference type="PANTHER" id="PTHR18896">
    <property type="entry name" value="PHOSPHOLIPASE D"/>
    <property type="match status" value="1"/>
</dbReference>
<proteinExistence type="inferred from homology"/>
<dbReference type="SUPFAM" id="SSF56024">
    <property type="entry name" value="Phospholipase D/nuclease"/>
    <property type="match status" value="2"/>
</dbReference>
<evidence type="ECO:0000259" key="9">
    <source>
        <dbReference type="PROSITE" id="PS50035"/>
    </source>
</evidence>
<evidence type="ECO:0000256" key="8">
    <source>
        <dbReference type="SAM" id="MobiDB-lite"/>
    </source>
</evidence>
<evidence type="ECO:0000256" key="6">
    <source>
        <dbReference type="ARBA" id="ARBA00023098"/>
    </source>
</evidence>
<evidence type="ECO:0000256" key="1">
    <source>
        <dbReference type="ARBA" id="ARBA00000798"/>
    </source>
</evidence>
<feature type="region of interest" description="Disordered" evidence="8">
    <location>
        <begin position="138"/>
        <end position="166"/>
    </location>
</feature>
<evidence type="ECO:0000313" key="12">
    <source>
        <dbReference type="Proteomes" id="UP001153678"/>
    </source>
</evidence>
<feature type="domain" description="PLD phosphodiesterase" evidence="9">
    <location>
        <begin position="923"/>
        <end position="950"/>
    </location>
</feature>
<evidence type="ECO:0000256" key="5">
    <source>
        <dbReference type="ARBA" id="ARBA00022963"/>
    </source>
</evidence>
<dbReference type="InterPro" id="IPR015679">
    <property type="entry name" value="PLipase_D_fam"/>
</dbReference>
<dbReference type="EMBL" id="CAMKVN010001824">
    <property type="protein sequence ID" value="CAI2178242.1"/>
    <property type="molecule type" value="Genomic_DNA"/>
</dbReference>
<comment type="catalytic activity">
    <reaction evidence="1 7">
        <text>a 1,2-diacyl-sn-glycero-3-phosphocholine + H2O = a 1,2-diacyl-sn-glycero-3-phosphate + choline + H(+)</text>
        <dbReference type="Rhea" id="RHEA:14445"/>
        <dbReference type="ChEBI" id="CHEBI:15354"/>
        <dbReference type="ChEBI" id="CHEBI:15377"/>
        <dbReference type="ChEBI" id="CHEBI:15378"/>
        <dbReference type="ChEBI" id="CHEBI:57643"/>
        <dbReference type="ChEBI" id="CHEBI:58608"/>
        <dbReference type="EC" id="3.1.4.4"/>
    </reaction>
</comment>
<keyword evidence="5 7" id="KW-0442">Lipid degradation</keyword>
<feature type="region of interest" description="Disordered" evidence="8">
    <location>
        <begin position="797"/>
        <end position="912"/>
    </location>
</feature>
<dbReference type="AlphaFoldDB" id="A0A9W4SRH8"/>
<dbReference type="InterPro" id="IPR016555">
    <property type="entry name" value="PLipase_D_euk"/>
</dbReference>
<dbReference type="SMART" id="SM00155">
    <property type="entry name" value="PLDc"/>
    <property type="match status" value="2"/>
</dbReference>
<keyword evidence="6" id="KW-0443">Lipid metabolism</keyword>
<dbReference type="GO" id="GO:0009395">
    <property type="term" value="P:phospholipid catabolic process"/>
    <property type="evidence" value="ECO:0007669"/>
    <property type="project" value="TreeGrafter"/>
</dbReference>
<protein>
    <recommendedName>
        <fullName evidence="7">Phospholipase</fullName>
        <ecNumber evidence="7">3.1.4.4</ecNumber>
    </recommendedName>
</protein>
<evidence type="ECO:0000256" key="7">
    <source>
        <dbReference type="PIRNR" id="PIRNR009376"/>
    </source>
</evidence>
<dbReference type="Pfam" id="PF00614">
    <property type="entry name" value="PLDc"/>
    <property type="match status" value="1"/>
</dbReference>
<dbReference type="GO" id="GO:0006654">
    <property type="term" value="P:phosphatidic acid biosynthetic process"/>
    <property type="evidence" value="ECO:0007669"/>
    <property type="project" value="InterPro"/>
</dbReference>
<feature type="compositionally biased region" description="Basic and acidic residues" evidence="8">
    <location>
        <begin position="821"/>
        <end position="837"/>
    </location>
</feature>
<feature type="compositionally biased region" description="Basic residues" evidence="8">
    <location>
        <begin position="95"/>
        <end position="105"/>
    </location>
</feature>
<dbReference type="CDD" id="cd09141">
    <property type="entry name" value="PLDc_vPLD1_2_yPLD_like_2"/>
    <property type="match status" value="1"/>
</dbReference>
<dbReference type="PIRSF" id="PIRSF009376">
    <property type="entry name" value="Phospholipase_D_euk"/>
    <property type="match status" value="1"/>
</dbReference>
<dbReference type="GO" id="GO:0035091">
    <property type="term" value="F:phosphatidylinositol binding"/>
    <property type="evidence" value="ECO:0007669"/>
    <property type="project" value="InterPro"/>
</dbReference>
<dbReference type="PROSITE" id="PS50195">
    <property type="entry name" value="PX"/>
    <property type="match status" value="1"/>
</dbReference>
<dbReference type="Pfam" id="PF00787">
    <property type="entry name" value="PX"/>
    <property type="match status" value="1"/>
</dbReference>
<dbReference type="Gene3D" id="3.30.870.10">
    <property type="entry name" value="Endonuclease Chain A"/>
    <property type="match status" value="2"/>
</dbReference>
<evidence type="ECO:0000259" key="10">
    <source>
        <dbReference type="PROSITE" id="PS50195"/>
    </source>
</evidence>
<reference evidence="11" key="1">
    <citation type="submission" date="2022-08" db="EMBL/GenBank/DDBJ databases">
        <authorList>
            <person name="Kallberg Y."/>
            <person name="Tangrot J."/>
            <person name="Rosling A."/>
        </authorList>
    </citation>
    <scope>NUCLEOTIDE SEQUENCE</scope>
    <source>
        <strain evidence="11">Wild A</strain>
    </source>
</reference>
<evidence type="ECO:0000313" key="11">
    <source>
        <dbReference type="EMBL" id="CAI2178242.1"/>
    </source>
</evidence>
<gene>
    <name evidence="11" type="ORF">FWILDA_LOCUS8487</name>
</gene>
<keyword evidence="12" id="KW-1185">Reference proteome</keyword>
<organism evidence="11 12">
    <name type="scientific">Funneliformis geosporum</name>
    <dbReference type="NCBI Taxonomy" id="1117311"/>
    <lineage>
        <taxon>Eukaryota</taxon>
        <taxon>Fungi</taxon>
        <taxon>Fungi incertae sedis</taxon>
        <taxon>Mucoromycota</taxon>
        <taxon>Glomeromycotina</taxon>
        <taxon>Glomeromycetes</taxon>
        <taxon>Glomerales</taxon>
        <taxon>Glomeraceae</taxon>
        <taxon>Funneliformis</taxon>
    </lineage>
</organism>
<keyword evidence="4 7" id="KW-0378">Hydrolase</keyword>
<name>A0A9W4SRH8_9GLOM</name>
<feature type="region of interest" description="Disordered" evidence="8">
    <location>
        <begin position="1"/>
        <end position="65"/>
    </location>
</feature>
<dbReference type="PROSITE" id="PS50035">
    <property type="entry name" value="PLD"/>
    <property type="match status" value="1"/>
</dbReference>
<sequence>MSDPLTSNGDKIEPPEEAEEADSNLLVEFSNRTLALLNPNNDKDERSSPYESENEETEPAEESFNWRSSLLSNLFHVKSISTGQPDPQLHSDLKKRPKLARRQKSKPLETATGPSEDQLSAPYIEEVLPEQPDFIRHQQVASDTDEAESSNQVESPEGGETSTRNKFRNHVKKALALSKANQVFNNSDRKHLQDTGNLGVLLFPSPISVPYLWARRDYKSRKAPPILFDALKLAITDSYHDANVYNMQTIFRIELEYGDVKWVIKRSGIDFISLYINLKKRADLPFVPAIPNGLYKWFRSLFHSTHIRHELQQTAALERREQLEIYLIQIIRTLNMHVSYELNEFLELSAISITRDMGWKGKEGYFENKVERFHTPICSFKNSNVKWISEWVIIRDSYIAFCSHISSTTPSDVFLLDRNFQCDKVPIQGIDRVLTFHGRVNIENGARRIELKADTRMLSEFLESIERVKQSSPWVKQHRFDSYAPIRENAKVKWYVDGKDYFFAISEAILAAKSEIYIEDWWLSPELYLRRPPSQNENFRLDRLLKKKAEEVQRHPDHGPEGTVFWAKMVVVDCRIAFIGGLDLCFGRYDTHAHQLVDWNPDASKHISIWPGQDYSNPRIKDFQNVVDFENPLIDKSQTPRMPWHDVSIGVVTRDVARHFVQRWNFIKEEKAFDKEKFSFLTPKGEYVSTRDESKFKENDPKYVVKNRIGECIVERIKKAHENNEKFRIIVVMPLLPSFESDLNSSDAGTIRMVMHWQYVSICRGGRSILEKISDAGINPDKYITFYALRGHEKIHSTDNVSENKSIRSKRSIISNKGKGKLPDKDNNSGVTLDRKSSNLSQNSRKEVRSSKTPSELKPPEESFENVTNATSGGSKESTIRHPLENSFSDENAEPFTDDRIGGEPAIPYQNSQMDPKKTYITEEIYIHSKLMIVDDRYVICGSANINDRSQLGMRDSEIAIVVEDNKKVETRMNGKPYQASKFAYTLRSNLFQEHLGLLEKQDHTTITKSCLPPLRPENLYEMHEAHGKYESITSIVDNPESYYPPRNPKHPTKSDLVVMDPLSDDFYDYWRTTAHNNTETYRSVFRCVPDDNVVDWEEYKKFVPDPTRVQPCHVANSEATEEEVRKKLENVRGHLVVFPTKFLNQENLLGSIISNAVTPAEIFT</sequence>
<feature type="compositionally biased region" description="Polar residues" evidence="8">
    <location>
        <begin position="149"/>
        <end position="164"/>
    </location>
</feature>
<feature type="domain" description="PX" evidence="10">
    <location>
        <begin position="229"/>
        <end position="353"/>
    </location>
</feature>